<evidence type="ECO:0000256" key="1">
    <source>
        <dbReference type="SAM" id="Phobius"/>
    </source>
</evidence>
<dbReference type="SMART" id="SM00450">
    <property type="entry name" value="RHOD"/>
    <property type="match status" value="1"/>
</dbReference>
<dbReference type="Pfam" id="PF00581">
    <property type="entry name" value="Rhodanese"/>
    <property type="match status" value="1"/>
</dbReference>
<dbReference type="GO" id="GO:0004792">
    <property type="term" value="F:thiosulfate-cyanide sulfurtransferase activity"/>
    <property type="evidence" value="ECO:0007669"/>
    <property type="project" value="InterPro"/>
</dbReference>
<keyword evidence="1" id="KW-1133">Transmembrane helix</keyword>
<keyword evidence="1" id="KW-0812">Transmembrane</keyword>
<dbReference type="Gene3D" id="3.40.250.10">
    <property type="entry name" value="Rhodanese-like domain"/>
    <property type="match status" value="1"/>
</dbReference>
<keyword evidence="1" id="KW-0472">Membrane</keyword>
<dbReference type="Proteomes" id="UP000631034">
    <property type="component" value="Unassembled WGS sequence"/>
</dbReference>
<organism evidence="3 4">
    <name type="scientific">Phaeovibrio sulfidiphilus</name>
    <dbReference type="NCBI Taxonomy" id="1220600"/>
    <lineage>
        <taxon>Bacteria</taxon>
        <taxon>Pseudomonadati</taxon>
        <taxon>Pseudomonadota</taxon>
        <taxon>Alphaproteobacteria</taxon>
        <taxon>Rhodospirillales</taxon>
        <taxon>Rhodospirillaceae</taxon>
        <taxon>Phaeovibrio</taxon>
    </lineage>
</organism>
<evidence type="ECO:0000313" key="4">
    <source>
        <dbReference type="Proteomes" id="UP000631034"/>
    </source>
</evidence>
<gene>
    <name evidence="3" type="ORF">IHV25_08625</name>
</gene>
<dbReference type="CDD" id="cd00158">
    <property type="entry name" value="RHOD"/>
    <property type="match status" value="1"/>
</dbReference>
<evidence type="ECO:0000259" key="2">
    <source>
        <dbReference type="PROSITE" id="PS50206"/>
    </source>
</evidence>
<comment type="caution">
    <text evidence="3">The sequence shown here is derived from an EMBL/GenBank/DDBJ whole genome shotgun (WGS) entry which is preliminary data.</text>
</comment>
<dbReference type="InterPro" id="IPR001307">
    <property type="entry name" value="Thiosulphate_STrfase_CS"/>
</dbReference>
<feature type="transmembrane region" description="Helical" evidence="1">
    <location>
        <begin position="12"/>
        <end position="31"/>
    </location>
</feature>
<dbReference type="PANTHER" id="PTHR43031:SF1">
    <property type="entry name" value="PYRIDINE NUCLEOTIDE-DISULPHIDE OXIDOREDUCTASE"/>
    <property type="match status" value="1"/>
</dbReference>
<dbReference type="PROSITE" id="PS00380">
    <property type="entry name" value="RHODANESE_1"/>
    <property type="match status" value="1"/>
</dbReference>
<dbReference type="InterPro" id="IPR050229">
    <property type="entry name" value="GlpE_sulfurtransferase"/>
</dbReference>
<dbReference type="InterPro" id="IPR001763">
    <property type="entry name" value="Rhodanese-like_dom"/>
</dbReference>
<proteinExistence type="predicted"/>
<dbReference type="SUPFAM" id="SSF52821">
    <property type="entry name" value="Rhodanese/Cell cycle control phosphatase"/>
    <property type="match status" value="1"/>
</dbReference>
<reference evidence="3" key="1">
    <citation type="submission" date="2020-10" db="EMBL/GenBank/DDBJ databases">
        <title>Genome sequence of the unusual species of purple photosynthetic bacteria, Phaeovibrio sulfidiphilus DSM 23193, type strain.</title>
        <authorList>
            <person name="Kyndt J.A."/>
            <person name="Meyer T.E."/>
        </authorList>
    </citation>
    <scope>NUCLEOTIDE SEQUENCE</scope>
    <source>
        <strain evidence="3">DSM 23193</strain>
    </source>
</reference>
<feature type="domain" description="Rhodanese" evidence="2">
    <location>
        <begin position="56"/>
        <end position="151"/>
    </location>
</feature>
<dbReference type="RefSeq" id="WP_192534712.1">
    <property type="nucleotide sequence ID" value="NZ_JACZHT010000006.1"/>
</dbReference>
<sequence length="160" mass="16852">MDSLTQFFNNYSFSWSQALIVGAVIVGVLLIRALPKAMAAGVPFISAESIAKRLANGEEIVIIDVNSPASFAQGHIPGAINIPLDQVPGRLGSLPAEEFDALSDTQVVLTCDSGSRGMAAARFFKGKGFLRTCTVAGGNRIWRKAGLPWEGTDTGTQAQG</sequence>
<protein>
    <submittedName>
        <fullName evidence="3">Rhodanese-like domain-containing protein</fullName>
    </submittedName>
</protein>
<dbReference type="PANTHER" id="PTHR43031">
    <property type="entry name" value="FAD-DEPENDENT OXIDOREDUCTASE"/>
    <property type="match status" value="1"/>
</dbReference>
<dbReference type="PROSITE" id="PS50206">
    <property type="entry name" value="RHODANESE_3"/>
    <property type="match status" value="1"/>
</dbReference>
<keyword evidence="4" id="KW-1185">Reference proteome</keyword>
<dbReference type="EMBL" id="JACZHT010000006">
    <property type="protein sequence ID" value="MBE1237710.1"/>
    <property type="molecule type" value="Genomic_DNA"/>
</dbReference>
<accession>A0A8J7CRM1</accession>
<dbReference type="InterPro" id="IPR036873">
    <property type="entry name" value="Rhodanese-like_dom_sf"/>
</dbReference>
<dbReference type="AlphaFoldDB" id="A0A8J7CRM1"/>
<evidence type="ECO:0000313" key="3">
    <source>
        <dbReference type="EMBL" id="MBE1237710.1"/>
    </source>
</evidence>
<name>A0A8J7CRM1_9PROT</name>